<organism evidence="2 4">
    <name type="scientific">Chryseobacterium indoltheticum</name>
    <dbReference type="NCBI Taxonomy" id="254"/>
    <lineage>
        <taxon>Bacteria</taxon>
        <taxon>Pseudomonadati</taxon>
        <taxon>Bacteroidota</taxon>
        <taxon>Flavobacteriia</taxon>
        <taxon>Flavobacteriales</taxon>
        <taxon>Weeksellaceae</taxon>
        <taxon>Chryseobacterium group</taxon>
        <taxon>Chryseobacterium</taxon>
    </lineage>
</organism>
<reference evidence="1 3" key="1">
    <citation type="submission" date="2017-01" db="EMBL/GenBank/DDBJ databases">
        <authorList>
            <person name="Varghese N."/>
            <person name="Submissions S."/>
        </authorList>
    </citation>
    <scope>NUCLEOTIDE SEQUENCE [LARGE SCALE GENOMIC DNA]</scope>
    <source>
        <strain evidence="1 3">ATCC 27950</strain>
    </source>
</reference>
<dbReference type="Proteomes" id="UP000255231">
    <property type="component" value="Unassembled WGS sequence"/>
</dbReference>
<gene>
    <name evidence="2" type="ORF">NCTC13560_00854</name>
    <name evidence="1" type="ORF">SAMN05421682_10983</name>
</gene>
<dbReference type="AlphaFoldDB" id="A0A381F620"/>
<reference evidence="2 4" key="2">
    <citation type="submission" date="2018-06" db="EMBL/GenBank/DDBJ databases">
        <authorList>
            <consortium name="Pathogen Informatics"/>
            <person name="Doyle S."/>
        </authorList>
    </citation>
    <scope>NUCLEOTIDE SEQUENCE [LARGE SCALE GENOMIC DNA]</scope>
    <source>
        <strain evidence="2 4">NCTC13560</strain>
    </source>
</reference>
<accession>A0A381F620</accession>
<name>A0A381F620_9FLAO</name>
<dbReference type="EMBL" id="UFVS01000001">
    <property type="protein sequence ID" value="SUX42039.1"/>
    <property type="molecule type" value="Genomic_DNA"/>
</dbReference>
<dbReference type="EMBL" id="FTMF01000009">
    <property type="protein sequence ID" value="SIQ84959.1"/>
    <property type="molecule type" value="Genomic_DNA"/>
</dbReference>
<proteinExistence type="predicted"/>
<evidence type="ECO:0000313" key="1">
    <source>
        <dbReference type="EMBL" id="SIQ84959.1"/>
    </source>
</evidence>
<evidence type="ECO:0000313" key="2">
    <source>
        <dbReference type="EMBL" id="SUX42039.1"/>
    </source>
</evidence>
<protein>
    <submittedName>
        <fullName evidence="2">Uncharacterized protein</fullName>
    </submittedName>
</protein>
<evidence type="ECO:0000313" key="4">
    <source>
        <dbReference type="Proteomes" id="UP000255231"/>
    </source>
</evidence>
<evidence type="ECO:0000313" key="3">
    <source>
        <dbReference type="Proteomes" id="UP000185725"/>
    </source>
</evidence>
<sequence length="63" mass="7247">MIFEILCKKTIFFKLFIKSSSLELNLSTDSLSEMLKIIKPTELSLLSKVLFDISNFLSESKRS</sequence>
<keyword evidence="3" id="KW-1185">Reference proteome</keyword>
<dbReference type="Proteomes" id="UP000185725">
    <property type="component" value="Unassembled WGS sequence"/>
</dbReference>